<dbReference type="AlphaFoldDB" id="A0A0G4F0T2"/>
<organism evidence="1 2">
    <name type="scientific">Vitrella brassicaformis (strain CCMP3155)</name>
    <dbReference type="NCBI Taxonomy" id="1169540"/>
    <lineage>
        <taxon>Eukaryota</taxon>
        <taxon>Sar</taxon>
        <taxon>Alveolata</taxon>
        <taxon>Colpodellida</taxon>
        <taxon>Vitrellaceae</taxon>
        <taxon>Vitrella</taxon>
    </lineage>
</organism>
<dbReference type="EMBL" id="CDMY01000355">
    <property type="protein sequence ID" value="CEM04677.1"/>
    <property type="molecule type" value="Genomic_DNA"/>
</dbReference>
<dbReference type="InterPro" id="IPR036412">
    <property type="entry name" value="HAD-like_sf"/>
</dbReference>
<sequence>MESGLNCGLTSGALGGQEGTSVDVVIFDWDDTLFPSSYVDPVRPWRVNLRGGAEALALLQEAAKKAQVVIISNGSPELYESLQYPGYEGVRHFLHQQQIPFISSRKHADKACRGKLDSSTWKRGCFGDLLKGLRVMGLEPTRVVSVGDSPYDMSALEANRPLIRGAAVTKVRLLRKPSEETLIQEHRELLWTWRKVLRDTRENLVMGTGETGVRVELQAYKQKYTDIYLQHDPDRRGCPPCAHPLQAL</sequence>
<dbReference type="Proteomes" id="UP000041254">
    <property type="component" value="Unassembled WGS sequence"/>
</dbReference>
<evidence type="ECO:0000313" key="1">
    <source>
        <dbReference type="EMBL" id="CEM04677.1"/>
    </source>
</evidence>
<name>A0A0G4F0T2_VITBC</name>
<keyword evidence="2" id="KW-1185">Reference proteome</keyword>
<dbReference type="PhylomeDB" id="A0A0G4F0T2"/>
<gene>
    <name evidence="1" type="ORF">Vbra_14086</name>
</gene>
<dbReference type="OrthoDB" id="166018at2759"/>
<reference evidence="1 2" key="1">
    <citation type="submission" date="2014-11" db="EMBL/GenBank/DDBJ databases">
        <authorList>
            <person name="Zhu J."/>
            <person name="Qi W."/>
            <person name="Song R."/>
        </authorList>
    </citation>
    <scope>NUCLEOTIDE SEQUENCE [LARGE SCALE GENOMIC DNA]</scope>
</reference>
<dbReference type="PANTHER" id="PTHR38899">
    <property type="entry name" value="DOMAIN OOKINETE PROTEIN, PUTATIVE-RELATED"/>
    <property type="match status" value="1"/>
</dbReference>
<dbReference type="VEuPathDB" id="CryptoDB:Vbra_14086"/>
<dbReference type="InterPro" id="IPR023214">
    <property type="entry name" value="HAD_sf"/>
</dbReference>
<dbReference type="PANTHER" id="PTHR38899:SF1">
    <property type="entry name" value="PROTEIN KINASE"/>
    <property type="match status" value="1"/>
</dbReference>
<dbReference type="InParanoid" id="A0A0G4F0T2"/>
<dbReference type="CDD" id="cd01427">
    <property type="entry name" value="HAD_like"/>
    <property type="match status" value="1"/>
</dbReference>
<protein>
    <submittedName>
        <fullName evidence="1">Uncharacterized protein</fullName>
    </submittedName>
</protein>
<evidence type="ECO:0000313" key="2">
    <source>
        <dbReference type="Proteomes" id="UP000041254"/>
    </source>
</evidence>
<dbReference type="SUPFAM" id="SSF56784">
    <property type="entry name" value="HAD-like"/>
    <property type="match status" value="1"/>
</dbReference>
<proteinExistence type="predicted"/>
<dbReference type="Gene3D" id="3.40.50.1000">
    <property type="entry name" value="HAD superfamily/HAD-like"/>
    <property type="match status" value="1"/>
</dbReference>
<accession>A0A0G4F0T2</accession>